<accession>A0A0G4PK23</accession>
<sequence length="310" mass="35680">MDSATQEPHALLKRLSQQLKALEPDHPSNDDLQRLGIQVSQVVTVNDEIILFNPCFFRPHPDRLLQKYPVNPDPEENEKPPRLRLVPTFDEILEDCQEEYSDTEEVQQAVVSQIETLQDLECDEDWYLQGLSIHDYMVWQLHASRIIEPGIRCLWDLGDQKFFSPPYKQGDPGLYSIRPKYWQVNHPLRYSSGMGSARPHSIMSGVARVAVNNTDQGLTTHELEAIVNMMLIRVNHRPFRNCHIHPLLTLSFLGPQKGRIIQAVYDGNSLALQHSQLWTFEEPQTAPVEMFVRYYLSQPVGLEKSTLCVI</sequence>
<name>A0A0G4PK23_PENC3</name>
<keyword evidence="2" id="KW-1185">Reference proteome</keyword>
<gene>
    <name evidence="1" type="ORF">PCAMFM013_S019g000189</name>
</gene>
<proteinExistence type="predicted"/>
<dbReference type="STRING" id="1429867.A0A0G4PK23"/>
<dbReference type="AlphaFoldDB" id="A0A0G4PK23"/>
<dbReference type="EMBL" id="HG793152">
    <property type="protein sequence ID" value="CRL26772.1"/>
    <property type="molecule type" value="Genomic_DNA"/>
</dbReference>
<evidence type="ECO:0000313" key="2">
    <source>
        <dbReference type="Proteomes" id="UP000053732"/>
    </source>
</evidence>
<organism evidence="1 2">
    <name type="scientific">Penicillium camemberti (strain FM 013)</name>
    <dbReference type="NCBI Taxonomy" id="1429867"/>
    <lineage>
        <taxon>Eukaryota</taxon>
        <taxon>Fungi</taxon>
        <taxon>Dikarya</taxon>
        <taxon>Ascomycota</taxon>
        <taxon>Pezizomycotina</taxon>
        <taxon>Eurotiomycetes</taxon>
        <taxon>Eurotiomycetidae</taxon>
        <taxon>Eurotiales</taxon>
        <taxon>Aspergillaceae</taxon>
        <taxon>Penicillium</taxon>
    </lineage>
</organism>
<protein>
    <submittedName>
        <fullName evidence="1">Str. FM013</fullName>
    </submittedName>
</protein>
<evidence type="ECO:0000313" key="1">
    <source>
        <dbReference type="EMBL" id="CRL26772.1"/>
    </source>
</evidence>
<reference evidence="1 2" key="1">
    <citation type="journal article" date="2014" name="Nat. Commun.">
        <title>Multiple recent horizontal transfers of a large genomic region in cheese making fungi.</title>
        <authorList>
            <person name="Cheeseman K."/>
            <person name="Ropars J."/>
            <person name="Renault P."/>
            <person name="Dupont J."/>
            <person name="Gouzy J."/>
            <person name="Branca A."/>
            <person name="Abraham A.L."/>
            <person name="Ceppi M."/>
            <person name="Conseiller E."/>
            <person name="Debuchy R."/>
            <person name="Malagnac F."/>
            <person name="Goarin A."/>
            <person name="Silar P."/>
            <person name="Lacoste S."/>
            <person name="Sallet E."/>
            <person name="Bensimon A."/>
            <person name="Giraud T."/>
            <person name="Brygoo Y."/>
        </authorList>
    </citation>
    <scope>NUCLEOTIDE SEQUENCE [LARGE SCALE GENOMIC DNA]</scope>
    <source>
        <strain evidence="2">FM 013</strain>
    </source>
</reference>
<dbReference type="Proteomes" id="UP000053732">
    <property type="component" value="Unassembled WGS sequence"/>
</dbReference>